<gene>
    <name evidence="2" type="ORF">CEPIT_LOCUS4464</name>
</gene>
<dbReference type="Proteomes" id="UP001152523">
    <property type="component" value="Unassembled WGS sequence"/>
</dbReference>
<dbReference type="PANTHER" id="PTHR11439:SF467">
    <property type="entry name" value="INTEGRASE CATALYTIC DOMAIN-CONTAINING PROTEIN"/>
    <property type="match status" value="1"/>
</dbReference>
<name>A0AAV0CE85_9ASTE</name>
<evidence type="ECO:0000313" key="3">
    <source>
        <dbReference type="Proteomes" id="UP001152523"/>
    </source>
</evidence>
<comment type="caution">
    <text evidence="2">The sequence shown here is derived from an EMBL/GenBank/DDBJ whole genome shotgun (WGS) entry which is preliminary data.</text>
</comment>
<accession>A0AAV0CE85</accession>
<evidence type="ECO:0008006" key="4">
    <source>
        <dbReference type="Google" id="ProtNLM"/>
    </source>
</evidence>
<feature type="compositionally biased region" description="Low complexity" evidence="1">
    <location>
        <begin position="13"/>
        <end position="29"/>
    </location>
</feature>
<dbReference type="EMBL" id="CAMAPF010000023">
    <property type="protein sequence ID" value="CAH9072952.1"/>
    <property type="molecule type" value="Genomic_DNA"/>
</dbReference>
<organism evidence="2 3">
    <name type="scientific">Cuscuta epithymum</name>
    <dbReference type="NCBI Taxonomy" id="186058"/>
    <lineage>
        <taxon>Eukaryota</taxon>
        <taxon>Viridiplantae</taxon>
        <taxon>Streptophyta</taxon>
        <taxon>Embryophyta</taxon>
        <taxon>Tracheophyta</taxon>
        <taxon>Spermatophyta</taxon>
        <taxon>Magnoliopsida</taxon>
        <taxon>eudicotyledons</taxon>
        <taxon>Gunneridae</taxon>
        <taxon>Pentapetalae</taxon>
        <taxon>asterids</taxon>
        <taxon>lamiids</taxon>
        <taxon>Solanales</taxon>
        <taxon>Convolvulaceae</taxon>
        <taxon>Cuscuteae</taxon>
        <taxon>Cuscuta</taxon>
        <taxon>Cuscuta subgen. Cuscuta</taxon>
    </lineage>
</organism>
<feature type="compositionally biased region" description="Low complexity" evidence="1">
    <location>
        <begin position="48"/>
        <end position="57"/>
    </location>
</feature>
<sequence length="200" mass="22221">MQNSTFSNWSDASTPRTPTTPSHHSSSPNHPSPSHHHNQVTADSQHMATAETTTPPTSRTDLAVPSPPIPACRTPQGLFLSREKYITDLLRRFHLHTVKPVRTPLPSRTTLSLTDGELLSDATEYRSMVGALTRPDITYVVHLVSQFMHAPRTSHLLAVKRIYRYLQGTTTHGLWMRSDKNISVIVAYSDADWAGCPDSS</sequence>
<reference evidence="2" key="1">
    <citation type="submission" date="2022-07" db="EMBL/GenBank/DDBJ databases">
        <authorList>
            <person name="Macas J."/>
            <person name="Novak P."/>
            <person name="Neumann P."/>
        </authorList>
    </citation>
    <scope>NUCLEOTIDE SEQUENCE</scope>
</reference>
<evidence type="ECO:0000313" key="2">
    <source>
        <dbReference type="EMBL" id="CAH9072952.1"/>
    </source>
</evidence>
<feature type="region of interest" description="Disordered" evidence="1">
    <location>
        <begin position="1"/>
        <end position="72"/>
    </location>
</feature>
<keyword evidence="3" id="KW-1185">Reference proteome</keyword>
<dbReference type="AlphaFoldDB" id="A0AAV0CE85"/>
<protein>
    <recommendedName>
        <fullName evidence="4">Reverse transcriptase Ty1/copia-type domain-containing protein</fullName>
    </recommendedName>
</protein>
<dbReference type="PANTHER" id="PTHR11439">
    <property type="entry name" value="GAG-POL-RELATED RETROTRANSPOSON"/>
    <property type="match status" value="1"/>
</dbReference>
<proteinExistence type="predicted"/>
<evidence type="ECO:0000256" key="1">
    <source>
        <dbReference type="SAM" id="MobiDB-lite"/>
    </source>
</evidence>
<feature type="compositionally biased region" description="Polar residues" evidence="1">
    <location>
        <begin position="1"/>
        <end position="12"/>
    </location>
</feature>